<dbReference type="EMBL" id="KM236240">
    <property type="protein sequence ID" value="AIX11987.1"/>
    <property type="molecule type" value="Genomic_DNA"/>
</dbReference>
<sequence>MYSLNIDDFEKLIDAVKINKLDSVWQNNRRIELLSELNEIRDKALAIAWFQGECPLIGISDNIAQQIYDLKVELCN</sequence>
<gene>
    <name evidence="1" type="ORF">CPT_Moon16</name>
</gene>
<keyword evidence="2" id="KW-1185">Reference proteome</keyword>
<name>A0A0A0YQI3_9CAUD</name>
<dbReference type="KEGG" id="vg:24721615"/>
<organism evidence="1 2">
    <name type="scientific">Citrobacter phage Moon</name>
    <dbReference type="NCBI Taxonomy" id="1540095"/>
    <lineage>
        <taxon>Viruses</taxon>
        <taxon>Duplodnaviria</taxon>
        <taxon>Heunggongvirae</taxon>
        <taxon>Uroviricota</taxon>
        <taxon>Caudoviricetes</taxon>
        <taxon>Pantevenvirales</taxon>
        <taxon>Straboviridae</taxon>
        <taxon>Tevenvirinae</taxon>
        <taxon>Moonvirus</taxon>
        <taxon>Moonvirus moon</taxon>
    </lineage>
</organism>
<reference evidence="1 2" key="1">
    <citation type="journal article" date="2015" name="Genome Announc.">
        <title>Complete Genome Sequence of Citrobacter freundii Myophage Moon.</title>
        <authorList>
            <person name="Edwards G.B."/>
            <person name="Luna A.J."/>
            <person name="Hernandez A.C."/>
            <person name="Kuty Everett G.F."/>
        </authorList>
    </citation>
    <scope>NUCLEOTIDE SEQUENCE [LARGE SCALE GENOMIC DNA]</scope>
</reference>
<proteinExistence type="predicted"/>
<dbReference type="RefSeq" id="YP_009146449.1">
    <property type="nucleotide sequence ID" value="NC_027331.1"/>
</dbReference>
<accession>A0A0A0YQI3</accession>
<evidence type="ECO:0000313" key="2">
    <source>
        <dbReference type="Proteomes" id="UP000030323"/>
    </source>
</evidence>
<protein>
    <submittedName>
        <fullName evidence="1">Uncharacterized protein</fullName>
    </submittedName>
</protein>
<dbReference type="Proteomes" id="UP000030323">
    <property type="component" value="Segment"/>
</dbReference>
<dbReference type="GeneID" id="24721615"/>
<evidence type="ECO:0000313" key="1">
    <source>
        <dbReference type="EMBL" id="AIX11987.1"/>
    </source>
</evidence>